<dbReference type="SUPFAM" id="SSF55469">
    <property type="entry name" value="FMN-dependent nitroreductase-like"/>
    <property type="match status" value="1"/>
</dbReference>
<name>A0A919J9F9_9ACTN</name>
<dbReference type="PANTHER" id="PTHR43745">
    <property type="entry name" value="NITROREDUCTASE MJ1384-RELATED"/>
    <property type="match status" value="1"/>
</dbReference>
<evidence type="ECO:0000313" key="3">
    <source>
        <dbReference type="EMBL" id="GIE46844.1"/>
    </source>
</evidence>
<dbReference type="PANTHER" id="PTHR43745:SF2">
    <property type="entry name" value="NITROREDUCTASE MJ1384-RELATED"/>
    <property type="match status" value="1"/>
</dbReference>
<dbReference type="CDD" id="cd02142">
    <property type="entry name" value="McbC_SagB-like_oxidoreductase"/>
    <property type="match status" value="1"/>
</dbReference>
<reference evidence="3" key="1">
    <citation type="submission" date="2021-01" db="EMBL/GenBank/DDBJ databases">
        <title>Whole genome shotgun sequence of Actinoplanes nipponensis NBRC 14063.</title>
        <authorList>
            <person name="Komaki H."/>
            <person name="Tamura T."/>
        </authorList>
    </citation>
    <scope>NUCLEOTIDE SEQUENCE</scope>
    <source>
        <strain evidence="3">NBRC 14063</strain>
    </source>
</reference>
<dbReference type="InterPro" id="IPR052544">
    <property type="entry name" value="Bacteriocin_Proc_Enz"/>
</dbReference>
<dbReference type="Gene3D" id="3.40.109.10">
    <property type="entry name" value="NADH Oxidase"/>
    <property type="match status" value="1"/>
</dbReference>
<comment type="caution">
    <text evidence="3">The sequence shown here is derived from an EMBL/GenBank/DDBJ whole genome shotgun (WGS) entry which is preliminary data.</text>
</comment>
<organism evidence="3 4">
    <name type="scientific">Actinoplanes nipponensis</name>
    <dbReference type="NCBI Taxonomy" id="135950"/>
    <lineage>
        <taxon>Bacteria</taxon>
        <taxon>Bacillati</taxon>
        <taxon>Actinomycetota</taxon>
        <taxon>Actinomycetes</taxon>
        <taxon>Micromonosporales</taxon>
        <taxon>Micromonosporaceae</taxon>
        <taxon>Actinoplanes</taxon>
    </lineage>
</organism>
<dbReference type="GO" id="GO:0016491">
    <property type="term" value="F:oxidoreductase activity"/>
    <property type="evidence" value="ECO:0007669"/>
    <property type="project" value="InterPro"/>
</dbReference>
<accession>A0A919J9F9</accession>
<sequence>MISVRLRLRPGVFAVTDAQDAVSLLAWPHLTSLGRLDPAGRALLDELAAEPGVDAPPAGRAPLVDRLRAQGWLTVSVRAGEKLCYELEPRRPARPPGDDTVARLSRFAVITRSDPGLVLRSPLAWCDVRLHDPRLLAAVADPSVPGPVPGFVDDLRWAGLLATAGEADDELRHRQWATPDLWFHAASRLGARTGEPTGATGWAQDRFPPLPARPPARTGTATVLDRPDLDALRRSDPSLTTVVEQRQSVRRHDDREPLTVRQVGEFLYRCARVRGVRRADGLELVDRPFPSAGALHELELYLIARHVAGLAPGVHHYDAHGHRLEHLSGITAPAHRLVSDAGAAAGMTTPPQLVVVTAARFGRVLWKYQDIGYALILKNAGVLCQTMYLAATAMGLAPCAIGSGDSAAFAAATGLDPLVEGPVAEFVLGSRPAGDQEPR</sequence>
<keyword evidence="4" id="KW-1185">Reference proteome</keyword>
<gene>
    <name evidence="3" type="ORF">Ani05nite_03780</name>
</gene>
<dbReference type="AlphaFoldDB" id="A0A919J9F9"/>
<feature type="region of interest" description="Disordered" evidence="1">
    <location>
        <begin position="197"/>
        <end position="229"/>
    </location>
</feature>
<dbReference type="Proteomes" id="UP000647172">
    <property type="component" value="Unassembled WGS sequence"/>
</dbReference>
<dbReference type="RefSeq" id="WP_203763624.1">
    <property type="nucleotide sequence ID" value="NZ_BAAAYJ010000088.1"/>
</dbReference>
<dbReference type="NCBIfam" id="TIGR03605">
    <property type="entry name" value="antibiot_sagB"/>
    <property type="match status" value="1"/>
</dbReference>
<evidence type="ECO:0000256" key="1">
    <source>
        <dbReference type="SAM" id="MobiDB-lite"/>
    </source>
</evidence>
<protein>
    <recommendedName>
        <fullName evidence="2">Nitroreductase domain-containing protein</fullName>
    </recommendedName>
</protein>
<dbReference type="InterPro" id="IPR000415">
    <property type="entry name" value="Nitroreductase-like"/>
</dbReference>
<feature type="domain" description="Nitroreductase" evidence="2">
    <location>
        <begin position="244"/>
        <end position="429"/>
    </location>
</feature>
<evidence type="ECO:0000313" key="4">
    <source>
        <dbReference type="Proteomes" id="UP000647172"/>
    </source>
</evidence>
<dbReference type="Pfam" id="PF00881">
    <property type="entry name" value="Nitroreductase"/>
    <property type="match status" value="1"/>
</dbReference>
<dbReference type="EMBL" id="BOMQ01000008">
    <property type="protein sequence ID" value="GIE46844.1"/>
    <property type="molecule type" value="Genomic_DNA"/>
</dbReference>
<dbReference type="InterPro" id="IPR020051">
    <property type="entry name" value="SagB-type_dehydrogenase"/>
</dbReference>
<evidence type="ECO:0000259" key="2">
    <source>
        <dbReference type="Pfam" id="PF00881"/>
    </source>
</evidence>
<proteinExistence type="predicted"/>
<dbReference type="InterPro" id="IPR029479">
    <property type="entry name" value="Nitroreductase"/>
</dbReference>